<dbReference type="RefSeq" id="WP_099084148.1">
    <property type="nucleotide sequence ID" value="NZ_AWQQ01000146.1"/>
</dbReference>
<protein>
    <submittedName>
        <fullName evidence="1">Uncharacterized protein</fullName>
    </submittedName>
</protein>
<dbReference type="Proteomes" id="UP000222564">
    <property type="component" value="Unassembled WGS sequence"/>
</dbReference>
<dbReference type="OrthoDB" id="1806536at2"/>
<evidence type="ECO:0000313" key="2">
    <source>
        <dbReference type="Proteomes" id="UP000222564"/>
    </source>
</evidence>
<proteinExistence type="predicted"/>
<sequence>MHLRNKYETWYICSKIHDVKGERYNLGLKLAEDEKPEISGYCYPETIAGFFRTWLLNEMHLQLLITLNKFQVLTAGQLTRLTGLSYTETFRLLEEGISRGLFCRNTAVDSKWNQVFDSIYIVDTGGIFALQEPGYPTKNCPTLPALMSASP</sequence>
<keyword evidence="2" id="KW-1185">Reference proteome</keyword>
<name>A0A2C6LG31_9FIRM</name>
<gene>
    <name evidence="1" type="ORF">P378_19975</name>
</gene>
<accession>A0A2C6LG31</accession>
<dbReference type="AlphaFoldDB" id="A0A2C6LG31"/>
<organism evidence="1 2">
    <name type="scientific">Desulforamulus profundi</name>
    <dbReference type="NCBI Taxonomy" id="1383067"/>
    <lineage>
        <taxon>Bacteria</taxon>
        <taxon>Bacillati</taxon>
        <taxon>Bacillota</taxon>
        <taxon>Clostridia</taxon>
        <taxon>Eubacteriales</taxon>
        <taxon>Peptococcaceae</taxon>
        <taxon>Desulforamulus</taxon>
    </lineage>
</organism>
<evidence type="ECO:0000313" key="1">
    <source>
        <dbReference type="EMBL" id="PHJ36870.1"/>
    </source>
</evidence>
<comment type="caution">
    <text evidence="1">The sequence shown here is derived from an EMBL/GenBank/DDBJ whole genome shotgun (WGS) entry which is preliminary data.</text>
</comment>
<reference evidence="1 2" key="1">
    <citation type="submission" date="2013-09" db="EMBL/GenBank/DDBJ databases">
        <title>Biodegradation of hydrocarbons in the deep terrestrial subsurface : characterization of a microbial consortium composed of two Desulfotomaculum species originating from a deep geological formation.</title>
        <authorList>
            <person name="Aullo T."/>
            <person name="Berlendis S."/>
            <person name="Lascourreges J.-F."/>
            <person name="Dessort D."/>
            <person name="Saint-Laurent S."/>
            <person name="Schraauwers B."/>
            <person name="Mas J."/>
            <person name="Magot M."/>
            <person name="Ranchou-Peyruse A."/>
        </authorList>
    </citation>
    <scope>NUCLEOTIDE SEQUENCE [LARGE SCALE GENOMIC DNA]</scope>
    <source>
        <strain evidence="1 2">Bs107</strain>
    </source>
</reference>
<dbReference type="EMBL" id="AWQQ01000146">
    <property type="protein sequence ID" value="PHJ36870.1"/>
    <property type="molecule type" value="Genomic_DNA"/>
</dbReference>